<sequence>MAAAFGSRMDDRLIMNYLQFCESARGRAIRHSLSAQSGAAHVTICWDQITAGQGRKVGGQWTPPPFQRHSL</sequence>
<evidence type="ECO:0000313" key="1">
    <source>
        <dbReference type="EMBL" id="MEQ2299688.1"/>
    </source>
</evidence>
<comment type="caution">
    <text evidence="1">The sequence shown here is derived from an EMBL/GenBank/DDBJ whole genome shotgun (WGS) entry which is preliminary data.</text>
</comment>
<reference evidence="1 2" key="1">
    <citation type="submission" date="2021-06" db="EMBL/GenBank/DDBJ databases">
        <authorList>
            <person name="Palmer J.M."/>
        </authorList>
    </citation>
    <scope>NUCLEOTIDE SEQUENCE [LARGE SCALE GENOMIC DNA]</scope>
    <source>
        <strain evidence="1 2">AS_MEX2019</strain>
        <tissue evidence="1">Muscle</tissue>
    </source>
</reference>
<keyword evidence="2" id="KW-1185">Reference proteome</keyword>
<gene>
    <name evidence="1" type="ORF">AMECASPLE_017732</name>
</gene>
<protein>
    <submittedName>
        <fullName evidence="1">Uncharacterized protein</fullName>
    </submittedName>
</protein>
<dbReference type="EMBL" id="JAHRIP010048367">
    <property type="protein sequence ID" value="MEQ2299688.1"/>
    <property type="molecule type" value="Genomic_DNA"/>
</dbReference>
<name>A0ABV0Z2B3_9TELE</name>
<accession>A0ABV0Z2B3</accession>
<proteinExistence type="predicted"/>
<organism evidence="1 2">
    <name type="scientific">Ameca splendens</name>
    <dbReference type="NCBI Taxonomy" id="208324"/>
    <lineage>
        <taxon>Eukaryota</taxon>
        <taxon>Metazoa</taxon>
        <taxon>Chordata</taxon>
        <taxon>Craniata</taxon>
        <taxon>Vertebrata</taxon>
        <taxon>Euteleostomi</taxon>
        <taxon>Actinopterygii</taxon>
        <taxon>Neopterygii</taxon>
        <taxon>Teleostei</taxon>
        <taxon>Neoteleostei</taxon>
        <taxon>Acanthomorphata</taxon>
        <taxon>Ovalentaria</taxon>
        <taxon>Atherinomorphae</taxon>
        <taxon>Cyprinodontiformes</taxon>
        <taxon>Goodeidae</taxon>
        <taxon>Ameca</taxon>
    </lineage>
</organism>
<evidence type="ECO:0000313" key="2">
    <source>
        <dbReference type="Proteomes" id="UP001469553"/>
    </source>
</evidence>
<dbReference type="Proteomes" id="UP001469553">
    <property type="component" value="Unassembled WGS sequence"/>
</dbReference>